<reference evidence="1" key="2">
    <citation type="journal article" date="2022" name="Proc. Natl. Acad. Sci. U.S.A.">
        <title>Diploid-dominant life cycles characterize the early evolution of Fungi.</title>
        <authorList>
            <person name="Amses K.R."/>
            <person name="Simmons D.R."/>
            <person name="Longcore J.E."/>
            <person name="Mondo S.J."/>
            <person name="Seto K."/>
            <person name="Jeronimo G.H."/>
            <person name="Bonds A.E."/>
            <person name="Quandt C.A."/>
            <person name="Davis W.J."/>
            <person name="Chang Y."/>
            <person name="Federici B.A."/>
            <person name="Kuo A."/>
            <person name="LaButti K."/>
            <person name="Pangilinan J."/>
            <person name="Andreopoulos W."/>
            <person name="Tritt A."/>
            <person name="Riley R."/>
            <person name="Hundley H."/>
            <person name="Johnson J."/>
            <person name="Lipzen A."/>
            <person name="Barry K."/>
            <person name="Lang B.F."/>
            <person name="Cuomo C.A."/>
            <person name="Buchler N.E."/>
            <person name="Grigoriev I.V."/>
            <person name="Spatafora J.W."/>
            <person name="Stajich J.E."/>
            <person name="James T.Y."/>
        </authorList>
    </citation>
    <scope>NUCLEOTIDE SEQUENCE</scope>
    <source>
        <strain evidence="1">AG</strain>
    </source>
</reference>
<dbReference type="AlphaFoldDB" id="A0AAD5E8V9"/>
<organism evidence="1 2">
    <name type="scientific">Umbelopsis ramanniana AG</name>
    <dbReference type="NCBI Taxonomy" id="1314678"/>
    <lineage>
        <taxon>Eukaryota</taxon>
        <taxon>Fungi</taxon>
        <taxon>Fungi incertae sedis</taxon>
        <taxon>Mucoromycota</taxon>
        <taxon>Mucoromycotina</taxon>
        <taxon>Umbelopsidomycetes</taxon>
        <taxon>Umbelopsidales</taxon>
        <taxon>Umbelopsidaceae</taxon>
        <taxon>Umbelopsis</taxon>
    </lineage>
</organism>
<evidence type="ECO:0000313" key="2">
    <source>
        <dbReference type="Proteomes" id="UP001206595"/>
    </source>
</evidence>
<proteinExistence type="predicted"/>
<dbReference type="EMBL" id="MU620925">
    <property type="protein sequence ID" value="KAI8578869.1"/>
    <property type="molecule type" value="Genomic_DNA"/>
</dbReference>
<dbReference type="RefSeq" id="XP_051443873.1">
    <property type="nucleotide sequence ID" value="XM_051589658.1"/>
</dbReference>
<comment type="caution">
    <text evidence="1">The sequence shown here is derived from an EMBL/GenBank/DDBJ whole genome shotgun (WGS) entry which is preliminary data.</text>
</comment>
<keyword evidence="2" id="KW-1185">Reference proteome</keyword>
<dbReference type="GeneID" id="75915003"/>
<reference evidence="1" key="1">
    <citation type="submission" date="2021-06" db="EMBL/GenBank/DDBJ databases">
        <authorList>
            <consortium name="DOE Joint Genome Institute"/>
            <person name="Mondo S.J."/>
            <person name="Amses K.R."/>
            <person name="Simmons D.R."/>
            <person name="Longcore J.E."/>
            <person name="Seto K."/>
            <person name="Alves G.H."/>
            <person name="Bonds A.E."/>
            <person name="Quandt C.A."/>
            <person name="Davis W.J."/>
            <person name="Chang Y."/>
            <person name="Letcher P.M."/>
            <person name="Powell M.J."/>
            <person name="Kuo A."/>
            <person name="Labutti K."/>
            <person name="Pangilinan J."/>
            <person name="Andreopoulos W."/>
            <person name="Tritt A."/>
            <person name="Riley R."/>
            <person name="Hundley H."/>
            <person name="Johnson J."/>
            <person name="Lipzen A."/>
            <person name="Barry K."/>
            <person name="Berbee M.L."/>
            <person name="Buchler N.E."/>
            <person name="Grigoriev I.V."/>
            <person name="Spatafora J.W."/>
            <person name="Stajich J.E."/>
            <person name="James T.Y."/>
        </authorList>
    </citation>
    <scope>NUCLEOTIDE SEQUENCE</scope>
    <source>
        <strain evidence="1">AG</strain>
    </source>
</reference>
<accession>A0AAD5E8V9</accession>
<protein>
    <submittedName>
        <fullName evidence="1">Uncharacterized protein</fullName>
    </submittedName>
</protein>
<dbReference type="Proteomes" id="UP001206595">
    <property type="component" value="Unassembled WGS sequence"/>
</dbReference>
<sequence>MMTTVAVNFSCRLFRFNECSISTEVAFLKNGRLFFVFCLAENKKFMYKFALCATNKKKKRKEAD</sequence>
<name>A0AAD5E8V9_UMBRA</name>
<evidence type="ECO:0000313" key="1">
    <source>
        <dbReference type="EMBL" id="KAI8578869.1"/>
    </source>
</evidence>
<gene>
    <name evidence="1" type="ORF">K450DRAFT_244894</name>
</gene>